<dbReference type="Gene3D" id="2.80.10.50">
    <property type="match status" value="1"/>
</dbReference>
<organism evidence="1 2">
    <name type="scientific">Cymbomonas tetramitiformis</name>
    <dbReference type="NCBI Taxonomy" id="36881"/>
    <lineage>
        <taxon>Eukaryota</taxon>
        <taxon>Viridiplantae</taxon>
        <taxon>Chlorophyta</taxon>
        <taxon>Pyramimonadophyceae</taxon>
        <taxon>Pyramimonadales</taxon>
        <taxon>Pyramimonadaceae</taxon>
        <taxon>Cymbomonas</taxon>
    </lineage>
</organism>
<dbReference type="GO" id="GO:0060271">
    <property type="term" value="P:cilium assembly"/>
    <property type="evidence" value="ECO:0007669"/>
    <property type="project" value="TreeGrafter"/>
</dbReference>
<gene>
    <name evidence="1" type="ORF">CYMTET_39288</name>
</gene>
<dbReference type="PANTHER" id="PTHR24274">
    <property type="entry name" value="CILIA- AND FLAGELLA-ASSOCIATED PROTEIN 161"/>
    <property type="match status" value="1"/>
</dbReference>
<comment type="caution">
    <text evidence="1">The sequence shown here is derived from an EMBL/GenBank/DDBJ whole genome shotgun (WGS) entry which is preliminary data.</text>
</comment>
<evidence type="ECO:0000313" key="1">
    <source>
        <dbReference type="EMBL" id="KAK3251370.1"/>
    </source>
</evidence>
<proteinExistence type="predicted"/>
<reference evidence="1 2" key="1">
    <citation type="journal article" date="2015" name="Genome Biol. Evol.">
        <title>Comparative Genomics of a Bacterivorous Green Alga Reveals Evolutionary Causalities and Consequences of Phago-Mixotrophic Mode of Nutrition.</title>
        <authorList>
            <person name="Burns J.A."/>
            <person name="Paasch A."/>
            <person name="Narechania A."/>
            <person name="Kim E."/>
        </authorList>
    </citation>
    <scope>NUCLEOTIDE SEQUENCE [LARGE SCALE GENOMIC DNA]</scope>
    <source>
        <strain evidence="1 2">PLY_AMNH</strain>
    </source>
</reference>
<name>A0AAE0CCG2_9CHLO</name>
<dbReference type="Pfam" id="PF24569">
    <property type="entry name" value="CFAP161"/>
    <property type="match status" value="1"/>
</dbReference>
<evidence type="ECO:0000313" key="2">
    <source>
        <dbReference type="Proteomes" id="UP001190700"/>
    </source>
</evidence>
<protein>
    <submittedName>
        <fullName evidence="1">Uncharacterized protein</fullName>
    </submittedName>
</protein>
<dbReference type="EMBL" id="LGRX02026082">
    <property type="protein sequence ID" value="KAK3251370.1"/>
    <property type="molecule type" value="Genomic_DNA"/>
</dbReference>
<sequence>MQYYTKQQLQGSHKYTAHTRVGNWNEDTAVDEVKLQEFIRKKDNGELMLDAFAARIHAALNQVPLATAGKSENVQFGDTFQLRSKETEAVVAVDLKDKDPRADFHAYAVTCSHIAHPCPRNTFVLEKFQHGKNHGTTYIAEYSDQFLHYGQIVLLRANPAVEKDTDTPLPLFLTSNIVSLTSFSKVSKNQEVSLTPSTAYDSAWKVLPVKPEHRDVAEGEPVMAGAPVVIRHCHTGQDLCCLGMQQKNDFGTEFEICANTVPTNGKNWKLHKDSTGLHDAQHDVAGSQPNFFCFVTGNLS</sequence>
<dbReference type="GO" id="GO:0031514">
    <property type="term" value="C:motile cilium"/>
    <property type="evidence" value="ECO:0007669"/>
    <property type="project" value="TreeGrafter"/>
</dbReference>
<accession>A0AAE0CCG2</accession>
<dbReference type="PANTHER" id="PTHR24274:SF1">
    <property type="entry name" value="CILIA- AND FLAGELLA-ASSOCIATED PROTEIN 161"/>
    <property type="match status" value="1"/>
</dbReference>
<keyword evidence="2" id="KW-1185">Reference proteome</keyword>
<dbReference type="Proteomes" id="UP001190700">
    <property type="component" value="Unassembled WGS sequence"/>
</dbReference>
<dbReference type="AlphaFoldDB" id="A0AAE0CCG2"/>
<dbReference type="InterPro" id="IPR055325">
    <property type="entry name" value="CF161"/>
</dbReference>